<keyword evidence="1" id="KW-0472">Membrane</keyword>
<sequence>MASDYIPDHAMLPEELVFHVVMLGIAINGLIEAVLPVIQAKSTRTTIRDGRCYHKVFRKAGIPWLKYKVMAVQTFAWVQLDPGMPVASQLSNNSTEHLIWPYAGEVHVPTRHGIIVHKEGGLGHLLRDLEFARQIGVVDNNNNNNYKYNNYNYENDDANHSNSPPTTIRAGPQGATVLMIDTASLVRLMKTDQVLADGIRSVLFNGMQERINTLLSTNEEDQPTA</sequence>
<organism evidence="2">
    <name type="scientific">Cyclophora tenuis</name>
    <name type="common">Marine diatom</name>
    <dbReference type="NCBI Taxonomy" id="216820"/>
    <lineage>
        <taxon>Eukaryota</taxon>
        <taxon>Sar</taxon>
        <taxon>Stramenopiles</taxon>
        <taxon>Ochrophyta</taxon>
        <taxon>Bacillariophyta</taxon>
        <taxon>Fragilariophyceae</taxon>
        <taxon>Fragilariophycidae</taxon>
        <taxon>Cyclophorales</taxon>
        <taxon>Cyclophoraceae</taxon>
        <taxon>Cyclophora</taxon>
    </lineage>
</organism>
<proteinExistence type="predicted"/>
<gene>
    <name evidence="2" type="ORF">CTEN0397_LOCUS13797</name>
</gene>
<keyword evidence="1" id="KW-1133">Transmembrane helix</keyword>
<accession>A0A7S1GPD2</accession>
<evidence type="ECO:0000313" key="2">
    <source>
        <dbReference type="EMBL" id="CAD8942730.1"/>
    </source>
</evidence>
<dbReference type="EMBL" id="HBFW01021409">
    <property type="protein sequence ID" value="CAD8942730.1"/>
    <property type="molecule type" value="Transcribed_RNA"/>
</dbReference>
<name>A0A7S1GPD2_CYCTE</name>
<feature type="transmembrane region" description="Helical" evidence="1">
    <location>
        <begin position="16"/>
        <end position="38"/>
    </location>
</feature>
<reference evidence="2" key="1">
    <citation type="submission" date="2021-01" db="EMBL/GenBank/DDBJ databases">
        <authorList>
            <person name="Corre E."/>
            <person name="Pelletier E."/>
            <person name="Niang G."/>
            <person name="Scheremetjew M."/>
            <person name="Finn R."/>
            <person name="Kale V."/>
            <person name="Holt S."/>
            <person name="Cochrane G."/>
            <person name="Meng A."/>
            <person name="Brown T."/>
            <person name="Cohen L."/>
        </authorList>
    </citation>
    <scope>NUCLEOTIDE SEQUENCE</scope>
    <source>
        <strain evidence="2">ECT3854</strain>
    </source>
</reference>
<evidence type="ECO:0000256" key="1">
    <source>
        <dbReference type="SAM" id="Phobius"/>
    </source>
</evidence>
<keyword evidence="1" id="KW-0812">Transmembrane</keyword>
<dbReference type="AlphaFoldDB" id="A0A7S1GPD2"/>
<protein>
    <submittedName>
        <fullName evidence="2">Uncharacterized protein</fullName>
    </submittedName>
</protein>